<evidence type="ECO:0000313" key="2">
    <source>
        <dbReference type="Proteomes" id="UP000749559"/>
    </source>
</evidence>
<dbReference type="InterPro" id="IPR016186">
    <property type="entry name" value="C-type_lectin-like/link_sf"/>
</dbReference>
<proteinExistence type="predicted"/>
<accession>A0A8J1THV6</accession>
<name>A0A8J1THV6_OWEFU</name>
<dbReference type="CDD" id="cd00037">
    <property type="entry name" value="CLECT"/>
    <property type="match status" value="1"/>
</dbReference>
<keyword evidence="2" id="KW-1185">Reference proteome</keyword>
<dbReference type="Pfam" id="PF00059">
    <property type="entry name" value="Lectin_C"/>
    <property type="match status" value="1"/>
</dbReference>
<reference evidence="1" key="1">
    <citation type="submission" date="2022-03" db="EMBL/GenBank/DDBJ databases">
        <authorList>
            <person name="Martin C."/>
        </authorList>
    </citation>
    <scope>NUCLEOTIDE SEQUENCE</scope>
</reference>
<dbReference type="EMBL" id="CAIIXF020000002">
    <property type="protein sequence ID" value="CAH1777578.1"/>
    <property type="molecule type" value="Genomic_DNA"/>
</dbReference>
<feature type="non-terminal residue" evidence="1">
    <location>
        <position position="1"/>
    </location>
</feature>
<gene>
    <name evidence="1" type="ORF">OFUS_LOCUS4602</name>
</gene>
<dbReference type="AlphaFoldDB" id="A0A8J1THV6"/>
<protein>
    <submittedName>
        <fullName evidence="1">Uncharacterized protein</fullName>
    </submittedName>
</protein>
<dbReference type="InterPro" id="IPR001304">
    <property type="entry name" value="C-type_lectin-like"/>
</dbReference>
<sequence length="102" mass="11456">YITPAENCPTGWFATRPMSGSPINCIYISPEADKKSWDDAASHCLESYSANLLMVADAATKVLVDAKVASDGLYMYWTGLNDRNQEERCQKWHWADHTPVKT</sequence>
<comment type="caution">
    <text evidence="1">The sequence shown here is derived from an EMBL/GenBank/DDBJ whole genome shotgun (WGS) entry which is preliminary data.</text>
</comment>
<feature type="non-terminal residue" evidence="1">
    <location>
        <position position="102"/>
    </location>
</feature>
<dbReference type="InterPro" id="IPR016187">
    <property type="entry name" value="CTDL_fold"/>
</dbReference>
<dbReference type="Gene3D" id="3.10.100.10">
    <property type="entry name" value="Mannose-Binding Protein A, subunit A"/>
    <property type="match status" value="1"/>
</dbReference>
<evidence type="ECO:0000313" key="1">
    <source>
        <dbReference type="EMBL" id="CAH1777578.1"/>
    </source>
</evidence>
<dbReference type="Proteomes" id="UP000749559">
    <property type="component" value="Unassembled WGS sequence"/>
</dbReference>
<organism evidence="1 2">
    <name type="scientific">Owenia fusiformis</name>
    <name type="common">Polychaete worm</name>
    <dbReference type="NCBI Taxonomy" id="6347"/>
    <lineage>
        <taxon>Eukaryota</taxon>
        <taxon>Metazoa</taxon>
        <taxon>Spiralia</taxon>
        <taxon>Lophotrochozoa</taxon>
        <taxon>Annelida</taxon>
        <taxon>Polychaeta</taxon>
        <taxon>Sedentaria</taxon>
        <taxon>Canalipalpata</taxon>
        <taxon>Sabellida</taxon>
        <taxon>Oweniida</taxon>
        <taxon>Oweniidae</taxon>
        <taxon>Owenia</taxon>
    </lineage>
</organism>
<dbReference type="PROSITE" id="PS50041">
    <property type="entry name" value="C_TYPE_LECTIN_2"/>
    <property type="match status" value="1"/>
</dbReference>
<dbReference type="SUPFAM" id="SSF56436">
    <property type="entry name" value="C-type lectin-like"/>
    <property type="match status" value="1"/>
</dbReference>